<evidence type="ECO:0000256" key="4">
    <source>
        <dbReference type="RuleBase" id="RU003719"/>
    </source>
</evidence>
<dbReference type="Proteomes" id="UP000184114">
    <property type="component" value="Unassembled WGS sequence"/>
</dbReference>
<dbReference type="AlphaFoldDB" id="A0A1M4W6I0"/>
<dbReference type="Pfam" id="PF00389">
    <property type="entry name" value="2-Hacid_dh"/>
    <property type="match status" value="1"/>
</dbReference>
<keyword evidence="3" id="KW-0520">NAD</keyword>
<keyword evidence="8" id="KW-1185">Reference proteome</keyword>
<dbReference type="GO" id="GO:0016616">
    <property type="term" value="F:oxidoreductase activity, acting on the CH-OH group of donors, NAD or NADP as acceptor"/>
    <property type="evidence" value="ECO:0007669"/>
    <property type="project" value="InterPro"/>
</dbReference>
<protein>
    <submittedName>
        <fullName evidence="7">D-3-phosphoglycerate dehydrogenase</fullName>
    </submittedName>
</protein>
<dbReference type="InterPro" id="IPR036291">
    <property type="entry name" value="NAD(P)-bd_dom_sf"/>
</dbReference>
<feature type="domain" description="D-isomer specific 2-hydroxyacid dehydrogenase NAD-binding" evidence="6">
    <location>
        <begin position="117"/>
        <end position="294"/>
    </location>
</feature>
<proteinExistence type="inferred from homology"/>
<dbReference type="Pfam" id="PF02826">
    <property type="entry name" value="2-Hacid_dh_C"/>
    <property type="match status" value="1"/>
</dbReference>
<dbReference type="GeneID" id="90994278"/>
<dbReference type="SUPFAM" id="SSF52283">
    <property type="entry name" value="Formate/glycerate dehydrogenase catalytic domain-like"/>
    <property type="match status" value="1"/>
</dbReference>
<dbReference type="Gene3D" id="3.40.50.720">
    <property type="entry name" value="NAD(P)-binding Rossmann-like Domain"/>
    <property type="match status" value="2"/>
</dbReference>
<dbReference type="EMBL" id="FQTY01000006">
    <property type="protein sequence ID" value="SHE76760.1"/>
    <property type="molecule type" value="Genomic_DNA"/>
</dbReference>
<feature type="domain" description="D-isomer specific 2-hydroxyacid dehydrogenase catalytic" evidence="5">
    <location>
        <begin position="24"/>
        <end position="324"/>
    </location>
</feature>
<evidence type="ECO:0000313" key="7">
    <source>
        <dbReference type="EMBL" id="SHE76760.1"/>
    </source>
</evidence>
<comment type="similarity">
    <text evidence="1 4">Belongs to the D-isomer specific 2-hydroxyacid dehydrogenase family.</text>
</comment>
<name>A0A1M4W6I0_9FIRM</name>
<gene>
    <name evidence="7" type="ORF">SAMN02745784_01749</name>
</gene>
<sequence length="338" mass="38135">MNVKKKVALCGVPGMNREDIEKMEKYIREEYKDVEFLFLTENVLEKEELIELCQDVEILISWDQEMDDEIYEKLNLRAYCAASTGFNAANIEAATRNKVIVTNVVDYCVDEVATHAIMLMLGCNKKIYSMVPYVKNGNWDLSVLGKIQRFENSTVGLLGFGSIPKAVAKKLSGFHLNIISYDPFVNEEDMKTLNVTKVDLDTLFKESDYLSLHTPLLESTKNIINKEVFKIMKSTAFLINTARGGLINHEDLYEALTNNYIQGAGLDVLENEPPKEIDKKIISLPNTIVTAHSAYLSEEASNSQIRITAETVGKILNSSIPNNVKNPQILNNIDWLIK</sequence>
<dbReference type="STRING" id="1123404.SAMN02745784_01749"/>
<evidence type="ECO:0000313" key="8">
    <source>
        <dbReference type="Proteomes" id="UP000184114"/>
    </source>
</evidence>
<evidence type="ECO:0000256" key="2">
    <source>
        <dbReference type="ARBA" id="ARBA00023002"/>
    </source>
</evidence>
<evidence type="ECO:0000259" key="6">
    <source>
        <dbReference type="Pfam" id="PF02826"/>
    </source>
</evidence>
<evidence type="ECO:0000256" key="1">
    <source>
        <dbReference type="ARBA" id="ARBA00005854"/>
    </source>
</evidence>
<dbReference type="InterPro" id="IPR029753">
    <property type="entry name" value="D-isomer_DH_CS"/>
</dbReference>
<dbReference type="InterPro" id="IPR043322">
    <property type="entry name" value="CtBP"/>
</dbReference>
<organism evidence="7 8">
    <name type="scientific">Tissierella praeacuta DSM 18095</name>
    <dbReference type="NCBI Taxonomy" id="1123404"/>
    <lineage>
        <taxon>Bacteria</taxon>
        <taxon>Bacillati</taxon>
        <taxon>Bacillota</taxon>
        <taxon>Tissierellia</taxon>
        <taxon>Tissierellales</taxon>
        <taxon>Tissierellaceae</taxon>
        <taxon>Tissierella</taxon>
    </lineage>
</organism>
<dbReference type="RefSeq" id="WP_072975498.1">
    <property type="nucleotide sequence ID" value="NZ_FQTY01000006.1"/>
</dbReference>
<accession>A0A1M4W6I0</accession>
<evidence type="ECO:0000259" key="5">
    <source>
        <dbReference type="Pfam" id="PF00389"/>
    </source>
</evidence>
<dbReference type="InterPro" id="IPR006139">
    <property type="entry name" value="D-isomer_2_OHA_DH_cat_dom"/>
</dbReference>
<keyword evidence="2 4" id="KW-0560">Oxidoreductase</keyword>
<dbReference type="SUPFAM" id="SSF51735">
    <property type="entry name" value="NAD(P)-binding Rossmann-fold domains"/>
    <property type="match status" value="1"/>
</dbReference>
<dbReference type="CDD" id="cd05299">
    <property type="entry name" value="CtBP_dh"/>
    <property type="match status" value="1"/>
</dbReference>
<evidence type="ECO:0000256" key="3">
    <source>
        <dbReference type="ARBA" id="ARBA00023027"/>
    </source>
</evidence>
<dbReference type="GO" id="GO:0051287">
    <property type="term" value="F:NAD binding"/>
    <property type="evidence" value="ECO:0007669"/>
    <property type="project" value="InterPro"/>
</dbReference>
<reference evidence="8" key="1">
    <citation type="submission" date="2016-11" db="EMBL/GenBank/DDBJ databases">
        <authorList>
            <person name="Varghese N."/>
            <person name="Submissions S."/>
        </authorList>
    </citation>
    <scope>NUCLEOTIDE SEQUENCE [LARGE SCALE GENOMIC DNA]</scope>
    <source>
        <strain evidence="8">DSM 18095</strain>
    </source>
</reference>
<dbReference type="PROSITE" id="PS00671">
    <property type="entry name" value="D_2_HYDROXYACID_DH_3"/>
    <property type="match status" value="1"/>
</dbReference>
<dbReference type="InterPro" id="IPR050418">
    <property type="entry name" value="D-iso_2-hydroxyacid_DH_PdxB"/>
</dbReference>
<dbReference type="PANTHER" id="PTHR43761">
    <property type="entry name" value="D-ISOMER SPECIFIC 2-HYDROXYACID DEHYDROGENASE FAMILY PROTEIN (AFU_ORTHOLOGUE AFUA_1G13630)"/>
    <property type="match status" value="1"/>
</dbReference>
<dbReference type="InterPro" id="IPR006140">
    <property type="entry name" value="D-isomer_DH_NAD-bd"/>
</dbReference>
<dbReference type="GO" id="GO:0003714">
    <property type="term" value="F:transcription corepressor activity"/>
    <property type="evidence" value="ECO:0007669"/>
    <property type="project" value="InterPro"/>
</dbReference>
<dbReference type="PANTHER" id="PTHR43761:SF1">
    <property type="entry name" value="D-ISOMER SPECIFIC 2-HYDROXYACID DEHYDROGENASE CATALYTIC DOMAIN-CONTAINING PROTEIN-RELATED"/>
    <property type="match status" value="1"/>
</dbReference>